<keyword evidence="2" id="KW-1185">Reference proteome</keyword>
<protein>
    <submittedName>
        <fullName evidence="1">Uncharacterized protein</fullName>
    </submittedName>
</protein>
<reference evidence="1" key="1">
    <citation type="submission" date="2021-11" db="EMBL/GenBank/DDBJ databases">
        <authorList>
            <person name="Schell T."/>
        </authorList>
    </citation>
    <scope>NUCLEOTIDE SEQUENCE</scope>
    <source>
        <strain evidence="1">M5</strain>
    </source>
</reference>
<evidence type="ECO:0000313" key="2">
    <source>
        <dbReference type="Proteomes" id="UP000789390"/>
    </source>
</evidence>
<dbReference type="EMBL" id="CAKKLH010000013">
    <property type="protein sequence ID" value="CAH0099130.1"/>
    <property type="molecule type" value="Genomic_DNA"/>
</dbReference>
<gene>
    <name evidence="1" type="ORF">DGAL_LOCUS1244</name>
</gene>
<evidence type="ECO:0000313" key="1">
    <source>
        <dbReference type="EMBL" id="CAH0099130.1"/>
    </source>
</evidence>
<dbReference type="Proteomes" id="UP000789390">
    <property type="component" value="Unassembled WGS sequence"/>
</dbReference>
<name>A0A8J2RB19_9CRUS</name>
<organism evidence="1 2">
    <name type="scientific">Daphnia galeata</name>
    <dbReference type="NCBI Taxonomy" id="27404"/>
    <lineage>
        <taxon>Eukaryota</taxon>
        <taxon>Metazoa</taxon>
        <taxon>Ecdysozoa</taxon>
        <taxon>Arthropoda</taxon>
        <taxon>Crustacea</taxon>
        <taxon>Branchiopoda</taxon>
        <taxon>Diplostraca</taxon>
        <taxon>Cladocera</taxon>
        <taxon>Anomopoda</taxon>
        <taxon>Daphniidae</taxon>
        <taxon>Daphnia</taxon>
    </lineage>
</organism>
<comment type="caution">
    <text evidence="1">The sequence shown here is derived from an EMBL/GenBank/DDBJ whole genome shotgun (WGS) entry which is preliminary data.</text>
</comment>
<proteinExistence type="predicted"/>
<accession>A0A8J2RB19</accession>
<sequence>MPKRSAGPHEENPALTVYVKRNCTSMAKSRNASGTKQTTAPVNDGNVSCLTQKVIPHFLSWVYSTSVKEEKIPNIALTSLPMVDSELFPVEFD</sequence>
<dbReference type="AlphaFoldDB" id="A0A8J2RB19"/>